<organism evidence="2 3">
    <name type="scientific">Theileria parva</name>
    <name type="common">East coast fever infection agent</name>
    <dbReference type="NCBI Taxonomy" id="5875"/>
    <lineage>
        <taxon>Eukaryota</taxon>
        <taxon>Sar</taxon>
        <taxon>Alveolata</taxon>
        <taxon>Apicomplexa</taxon>
        <taxon>Aconoidasida</taxon>
        <taxon>Piroplasmida</taxon>
        <taxon>Theileriidae</taxon>
        <taxon>Theileria</taxon>
    </lineage>
</organism>
<dbReference type="EMBL" id="AAGK01000004">
    <property type="protein sequence ID" value="EAN32145.1"/>
    <property type="molecule type" value="Genomic_DNA"/>
</dbReference>
<dbReference type="GO" id="GO:0046982">
    <property type="term" value="F:protein heterodimerization activity"/>
    <property type="evidence" value="ECO:0007669"/>
    <property type="project" value="InterPro"/>
</dbReference>
<dbReference type="Pfam" id="PF03966">
    <property type="entry name" value="Trm112p"/>
    <property type="match status" value="1"/>
</dbReference>
<dbReference type="InterPro" id="IPR039127">
    <property type="entry name" value="Trm112"/>
</dbReference>
<dbReference type="KEGG" id="tpv:TP04_0926"/>
<dbReference type="PANTHER" id="PTHR12773">
    <property type="entry name" value="UPF0315 PROTEIN-RELATED"/>
    <property type="match status" value="1"/>
</dbReference>
<dbReference type="FunCoup" id="Q4N1F3">
    <property type="interactions" value="382"/>
</dbReference>
<dbReference type="GO" id="GO:0070476">
    <property type="term" value="P:rRNA (guanine-N7)-methylation"/>
    <property type="evidence" value="ECO:0007669"/>
    <property type="project" value="TreeGrafter"/>
</dbReference>
<protein>
    <recommendedName>
        <fullName evidence="4">Trm112p-like protein</fullName>
    </recommendedName>
</protein>
<dbReference type="InterPro" id="IPR005651">
    <property type="entry name" value="Trm112-like"/>
</dbReference>
<evidence type="ECO:0000313" key="2">
    <source>
        <dbReference type="EMBL" id="EAN32145.1"/>
    </source>
</evidence>
<name>Q4N1F3_THEPA</name>
<dbReference type="eggNOG" id="KOG1088">
    <property type="taxonomic scope" value="Eukaryota"/>
</dbReference>
<dbReference type="RefSeq" id="XP_764428.1">
    <property type="nucleotide sequence ID" value="XM_759335.1"/>
</dbReference>
<gene>
    <name evidence="2" type="ordered locus">TP04_0926</name>
</gene>
<dbReference type="GO" id="GO:0030488">
    <property type="term" value="P:tRNA methylation"/>
    <property type="evidence" value="ECO:0007669"/>
    <property type="project" value="TreeGrafter"/>
</dbReference>
<evidence type="ECO:0000313" key="3">
    <source>
        <dbReference type="Proteomes" id="UP000001949"/>
    </source>
</evidence>
<reference evidence="2 3" key="1">
    <citation type="journal article" date="2005" name="Science">
        <title>Genome sequence of Theileria parva, a bovine pathogen that transforms lymphocytes.</title>
        <authorList>
            <person name="Gardner M.J."/>
            <person name="Bishop R."/>
            <person name="Shah T."/>
            <person name="de Villiers E.P."/>
            <person name="Carlton J.M."/>
            <person name="Hall N."/>
            <person name="Ren Q."/>
            <person name="Paulsen I.T."/>
            <person name="Pain A."/>
            <person name="Berriman M."/>
            <person name="Wilson R.J.M."/>
            <person name="Sato S."/>
            <person name="Ralph S.A."/>
            <person name="Mann D.J."/>
            <person name="Xiong Z."/>
            <person name="Shallom S.J."/>
            <person name="Weidman J."/>
            <person name="Jiang L."/>
            <person name="Lynn J."/>
            <person name="Weaver B."/>
            <person name="Shoaibi A."/>
            <person name="Domingo A.R."/>
            <person name="Wasawo D."/>
            <person name="Crabtree J."/>
            <person name="Wortman J.R."/>
            <person name="Haas B."/>
            <person name="Angiuoli S.V."/>
            <person name="Creasy T.H."/>
            <person name="Lu C."/>
            <person name="Suh B."/>
            <person name="Silva J.C."/>
            <person name="Utterback T.R."/>
            <person name="Feldblyum T.V."/>
            <person name="Pertea M."/>
            <person name="Allen J."/>
            <person name="Nierman W.C."/>
            <person name="Taracha E.L.N."/>
            <person name="Salzberg S.L."/>
            <person name="White O.R."/>
            <person name="Fitzhugh H.A."/>
            <person name="Morzaria S."/>
            <person name="Venter J.C."/>
            <person name="Fraser C.M."/>
            <person name="Nene V."/>
        </authorList>
    </citation>
    <scope>NUCLEOTIDE SEQUENCE [LARGE SCALE GENOMIC DNA]</scope>
    <source>
        <strain evidence="2 3">Muguga</strain>
    </source>
</reference>
<accession>Q4N1F3</accession>
<evidence type="ECO:0000256" key="1">
    <source>
        <dbReference type="ARBA" id="ARBA00007980"/>
    </source>
</evidence>
<proteinExistence type="inferred from homology"/>
<dbReference type="STRING" id="5875.Q4N1F3"/>
<evidence type="ECO:0008006" key="4">
    <source>
        <dbReference type="Google" id="ProtNLM"/>
    </source>
</evidence>
<comment type="caution">
    <text evidence="2">The sequence shown here is derived from an EMBL/GenBank/DDBJ whole genome shotgun (WGS) entry which is preliminary data.</text>
</comment>
<sequence>MRLLTHNMLMCNKSNCTKGYPLKIELNEEPDSYKVEAQPVNPEFIKKMLSRMDYKALYETAKSLGIDLPVNFVNEDLENENFINAVHHAIFNFHVLEGRLVCPSCSHNYKISKGIPDMLHTNATK</sequence>
<dbReference type="GeneID" id="3500982"/>
<keyword evidence="3" id="KW-1185">Reference proteome</keyword>
<dbReference type="SUPFAM" id="SSF158997">
    <property type="entry name" value="Trm112p-like"/>
    <property type="match status" value="1"/>
</dbReference>
<dbReference type="Gene3D" id="2.20.25.10">
    <property type="match status" value="1"/>
</dbReference>
<dbReference type="CDD" id="cd21089">
    <property type="entry name" value="Trm112-like"/>
    <property type="match status" value="1"/>
</dbReference>
<dbReference type="PANTHER" id="PTHR12773:SF0">
    <property type="entry name" value="MULTIFUNCTIONAL METHYLTRANSFERASE SUBUNIT TRM112-LIKE PROTEIN"/>
    <property type="match status" value="1"/>
</dbReference>
<dbReference type="OMA" id="NMLTSKC"/>
<dbReference type="VEuPathDB" id="PiroplasmaDB:TpMuguga_04g00926"/>
<dbReference type="AlphaFoldDB" id="Q4N1F3"/>
<comment type="similarity">
    <text evidence="1">Belongs to the TRM112 family.</text>
</comment>
<dbReference type="InParanoid" id="Q4N1F3"/>
<dbReference type="Proteomes" id="UP000001949">
    <property type="component" value="Unassembled WGS sequence"/>
</dbReference>